<organism evidence="2 3">
    <name type="scientific">Bodo saltans</name>
    <name type="common">Flagellated protozoan</name>
    <dbReference type="NCBI Taxonomy" id="75058"/>
    <lineage>
        <taxon>Eukaryota</taxon>
        <taxon>Discoba</taxon>
        <taxon>Euglenozoa</taxon>
        <taxon>Kinetoplastea</taxon>
        <taxon>Metakinetoplastina</taxon>
        <taxon>Eubodonida</taxon>
        <taxon>Bodonidae</taxon>
        <taxon>Bodo</taxon>
    </lineage>
</organism>
<proteinExistence type="predicted"/>
<accession>A0A0S4JD51</accession>
<feature type="compositionally biased region" description="Polar residues" evidence="1">
    <location>
        <begin position="195"/>
        <end position="204"/>
    </location>
</feature>
<dbReference type="EMBL" id="CYKH01001621">
    <property type="protein sequence ID" value="CUG88177.1"/>
    <property type="molecule type" value="Genomic_DNA"/>
</dbReference>
<evidence type="ECO:0000256" key="1">
    <source>
        <dbReference type="SAM" id="MobiDB-lite"/>
    </source>
</evidence>
<reference evidence="3" key="1">
    <citation type="submission" date="2015-09" db="EMBL/GenBank/DDBJ databases">
        <authorList>
            <consortium name="Pathogen Informatics"/>
        </authorList>
    </citation>
    <scope>NUCLEOTIDE SEQUENCE [LARGE SCALE GENOMIC DNA]</scope>
    <source>
        <strain evidence="3">Lake Konstanz</strain>
    </source>
</reference>
<feature type="region of interest" description="Disordered" evidence="1">
    <location>
        <begin position="184"/>
        <end position="210"/>
    </location>
</feature>
<evidence type="ECO:0000313" key="2">
    <source>
        <dbReference type="EMBL" id="CUG88177.1"/>
    </source>
</evidence>
<gene>
    <name evidence="2" type="ORF">BSAL_14025</name>
</gene>
<dbReference type="AlphaFoldDB" id="A0A0S4JD51"/>
<evidence type="ECO:0000313" key="3">
    <source>
        <dbReference type="Proteomes" id="UP000051952"/>
    </source>
</evidence>
<dbReference type="Proteomes" id="UP000051952">
    <property type="component" value="Unassembled WGS sequence"/>
</dbReference>
<feature type="non-terminal residue" evidence="2">
    <location>
        <position position="321"/>
    </location>
</feature>
<name>A0A0S4JD51_BODSA</name>
<keyword evidence="3" id="KW-1185">Reference proteome</keyword>
<protein>
    <submittedName>
        <fullName evidence="2">Uncharacterized protein</fullName>
    </submittedName>
</protein>
<sequence length="321" mass="35975">MPPSRRRPQNHSDPAVITRIEALSKEIHYGRSLSPFSPLVGHAERRQEKREKKLDKLHDEVVREQLETEVLRDNLDQSFREVSAHHSQFLQWYREKNRQIDAKYAKLGVRCPFVTGRGDDAFKYPFRQLEVTSPVTGGKAASSTLSPVVSIDMDQSGESPTMGVTPSPMQRNSSLLVRSTHHTHHRATEVEHPTSWHSRITSPKRQWPSGDIGERVPVAEYAPHGCLAIATTTHSSSHSAPRILLAADHSHGYGLRDTNHSVPSPMITQHDTLQMLLPVSSTSSAQPTHIVAGPDVIEDTPPRVHPFVDVLQVQRSLFRTL</sequence>
<dbReference type="SUPFAM" id="SSF57997">
    <property type="entry name" value="Tropomyosin"/>
    <property type="match status" value="1"/>
</dbReference>
<dbReference type="VEuPathDB" id="TriTrypDB:BSAL_14025"/>